<dbReference type="PIRSF" id="PIRSF006470">
    <property type="entry name" value="DctB"/>
    <property type="match status" value="1"/>
</dbReference>
<dbReference type="InterPro" id="IPR006311">
    <property type="entry name" value="TAT_signal"/>
</dbReference>
<dbReference type="Gene3D" id="3.40.190.170">
    <property type="entry name" value="Bacterial extracellular solute-binding protein, family 7"/>
    <property type="match status" value="1"/>
</dbReference>
<feature type="chain" id="PRO_5004129702" evidence="2">
    <location>
        <begin position="30"/>
        <end position="330"/>
    </location>
</feature>
<evidence type="ECO:0000256" key="2">
    <source>
        <dbReference type="SAM" id="SignalP"/>
    </source>
</evidence>
<evidence type="ECO:0000313" key="4">
    <source>
        <dbReference type="Proteomes" id="UP000013047"/>
    </source>
</evidence>
<dbReference type="EMBL" id="AMXF01000010">
    <property type="protein sequence ID" value="ENO98529.1"/>
    <property type="molecule type" value="Genomic_DNA"/>
</dbReference>
<dbReference type="GO" id="GO:0030246">
    <property type="term" value="F:carbohydrate binding"/>
    <property type="evidence" value="ECO:0007669"/>
    <property type="project" value="TreeGrafter"/>
</dbReference>
<dbReference type="NCBIfam" id="TIGR00787">
    <property type="entry name" value="dctP"/>
    <property type="match status" value="1"/>
</dbReference>
<evidence type="ECO:0000256" key="1">
    <source>
        <dbReference type="ARBA" id="ARBA00022729"/>
    </source>
</evidence>
<sequence length="330" mass="35991">MKTRRKFLATGALMAALGLAGFAPMGANAQTVMKAADVHPTGYSTVVAVENMGKKAEAATNGRIKFQMFPGGVLGDEKTMIEQTQFGAIQILRTSLGPVGNVVPEVNVFNMPFMFRDEAHLHAVLDGPIGQEMLDKISASSAKMVALAFTVAGSRSLYTKKPVRTPDDLKGQKIRMMGNPLFIDTMNAMGGNGISMGYGEVFTALQTGVIDGAENNEPSLLTSNHYTTGTKYYTQTKHLMIPEIIVMSKVTWDKLSAEDQAMFKKLGREAQMEQRDLWNKSVAESTDKLKAAGVEFIDVDNKPFYDATAPVRAKYGEKYADLIKRIEAVK</sequence>
<dbReference type="GO" id="GO:0030288">
    <property type="term" value="C:outer membrane-bounded periplasmic space"/>
    <property type="evidence" value="ECO:0007669"/>
    <property type="project" value="InterPro"/>
</dbReference>
<dbReference type="AlphaFoldDB" id="N7A2L0"/>
<keyword evidence="4" id="KW-1185">Reference proteome</keyword>
<accession>N7A2L0</accession>
<dbReference type="InterPro" id="IPR004682">
    <property type="entry name" value="TRAP_DctP"/>
</dbReference>
<dbReference type="OrthoDB" id="9794826at2"/>
<dbReference type="Pfam" id="PF03480">
    <property type="entry name" value="DctP"/>
    <property type="match status" value="1"/>
</dbReference>
<evidence type="ECO:0000313" key="3">
    <source>
        <dbReference type="EMBL" id="ENO98529.1"/>
    </source>
</evidence>
<reference evidence="3 4" key="1">
    <citation type="submission" date="2012-09" db="EMBL/GenBank/DDBJ databases">
        <title>Draft Genome Sequences of 6 Strains from Genus Thauera.</title>
        <authorList>
            <person name="Liu B."/>
            <person name="Shapleigh J.P."/>
            <person name="Frostegard A.H."/>
        </authorList>
    </citation>
    <scope>NUCLEOTIDE SEQUENCE [LARGE SCALE GENOMIC DNA]</scope>
    <source>
        <strain evidence="3 4">B4P</strain>
    </source>
</reference>
<gene>
    <name evidence="3" type="ORF">C667_03398</name>
</gene>
<protein>
    <submittedName>
        <fullName evidence="3">TRAP dicarboxylate transporter subunit Dctp</fullName>
    </submittedName>
</protein>
<dbReference type="RefSeq" id="WP_004356950.1">
    <property type="nucleotide sequence ID" value="NZ_AMXF01000010.1"/>
</dbReference>
<name>N7A2L0_9RHOO</name>
<dbReference type="NCBIfam" id="NF037995">
    <property type="entry name" value="TRAP_S1"/>
    <property type="match status" value="1"/>
</dbReference>
<keyword evidence="1 2" id="KW-0732">Signal</keyword>
<dbReference type="InterPro" id="IPR018389">
    <property type="entry name" value="DctP_fam"/>
</dbReference>
<dbReference type="InterPro" id="IPR038404">
    <property type="entry name" value="TRAP_DctP_sf"/>
</dbReference>
<dbReference type="PROSITE" id="PS51318">
    <property type="entry name" value="TAT"/>
    <property type="match status" value="1"/>
</dbReference>
<organism evidence="3 4">
    <name type="scientific">Thauera phenylacetica B4P</name>
    <dbReference type="NCBI Taxonomy" id="1234382"/>
    <lineage>
        <taxon>Bacteria</taxon>
        <taxon>Pseudomonadati</taxon>
        <taxon>Pseudomonadota</taxon>
        <taxon>Betaproteobacteria</taxon>
        <taxon>Rhodocyclales</taxon>
        <taxon>Zoogloeaceae</taxon>
        <taxon>Thauera</taxon>
    </lineage>
</organism>
<dbReference type="CDD" id="cd13671">
    <property type="entry name" value="PBP2_TRAP_SBP_like_3"/>
    <property type="match status" value="1"/>
</dbReference>
<dbReference type="GO" id="GO:0055085">
    <property type="term" value="P:transmembrane transport"/>
    <property type="evidence" value="ECO:0007669"/>
    <property type="project" value="InterPro"/>
</dbReference>
<dbReference type="Proteomes" id="UP000013047">
    <property type="component" value="Unassembled WGS sequence"/>
</dbReference>
<dbReference type="PANTHER" id="PTHR33376">
    <property type="match status" value="1"/>
</dbReference>
<comment type="caution">
    <text evidence="3">The sequence shown here is derived from an EMBL/GenBank/DDBJ whole genome shotgun (WGS) entry which is preliminary data.</text>
</comment>
<dbReference type="PANTHER" id="PTHR33376:SF2">
    <property type="entry name" value="DICARBOXYLATE-BINDING PERIPLASMIC PROTEIN"/>
    <property type="match status" value="1"/>
</dbReference>
<feature type="signal peptide" evidence="2">
    <location>
        <begin position="1"/>
        <end position="29"/>
    </location>
</feature>
<proteinExistence type="predicted"/>